<dbReference type="Pfam" id="PF01261">
    <property type="entry name" value="AP_endonuc_2"/>
    <property type="match status" value="1"/>
</dbReference>
<name>A0A081K611_9GAMM</name>
<accession>A0A081K611</accession>
<comment type="caution">
    <text evidence="2">The sequence shown here is derived from an EMBL/GenBank/DDBJ whole genome shotgun (WGS) entry which is preliminary data.</text>
</comment>
<dbReference type="InterPro" id="IPR036237">
    <property type="entry name" value="Xyl_isomerase-like_sf"/>
</dbReference>
<sequence length="303" mass="34516">MAIHRQESQFRIANAPCSWGVEDPSNPDNPPWQQILDEASKAGYKGLELGPYGFLPTDHVHLRDELGIRELTISAGTIFEPLWDEEQRPFILQKTRKICQLLNKLGSEYLVVIDSVNGLRSSYAGLKDLSPRLDNYHWEIMMSTIRQISDIAHEYCIKPVLHPHAGGYIEYADEVTRAMEDLSDDTISLCLDTGHCVYADMDPVHWLKQCKDRLAYVHFKDVRAERLKHCIDSRMGFWDACKYGVMCPIGEGCVDYPAVKQALTEIDYRGWIVIEQERDPKAAGTSLEDVSKSLNHLRQSGFC</sequence>
<dbReference type="GO" id="GO:0004519">
    <property type="term" value="F:endonuclease activity"/>
    <property type="evidence" value="ECO:0007669"/>
    <property type="project" value="UniProtKB-KW"/>
</dbReference>
<dbReference type="InterPro" id="IPR013022">
    <property type="entry name" value="Xyl_isomerase-like_TIM-brl"/>
</dbReference>
<gene>
    <name evidence="2" type="ORF">GV64_01480</name>
</gene>
<protein>
    <submittedName>
        <fullName evidence="2">AP endonuclease</fullName>
    </submittedName>
</protein>
<dbReference type="Gene3D" id="3.20.20.150">
    <property type="entry name" value="Divalent-metal-dependent TIM barrel enzymes"/>
    <property type="match status" value="1"/>
</dbReference>
<dbReference type="STRING" id="305900.GV64_01480"/>
<reference evidence="2 3" key="1">
    <citation type="submission" date="2014-06" db="EMBL/GenBank/DDBJ databases">
        <title>Whole Genome Sequences of Three Symbiotic Endozoicomonas Bacteria.</title>
        <authorList>
            <person name="Neave M.J."/>
            <person name="Apprill A."/>
            <person name="Voolstra C.R."/>
        </authorList>
    </citation>
    <scope>NUCLEOTIDE SEQUENCE [LARGE SCALE GENOMIC DNA]</scope>
    <source>
        <strain evidence="2 3">DSM 22380</strain>
    </source>
</reference>
<dbReference type="RefSeq" id="WP_020581978.1">
    <property type="nucleotide sequence ID" value="NZ_JOJP01000001.1"/>
</dbReference>
<proteinExistence type="predicted"/>
<organism evidence="2 3">
    <name type="scientific">Endozoicomonas elysicola</name>
    <dbReference type="NCBI Taxonomy" id="305900"/>
    <lineage>
        <taxon>Bacteria</taxon>
        <taxon>Pseudomonadati</taxon>
        <taxon>Pseudomonadota</taxon>
        <taxon>Gammaproteobacteria</taxon>
        <taxon>Oceanospirillales</taxon>
        <taxon>Endozoicomonadaceae</taxon>
        <taxon>Endozoicomonas</taxon>
    </lineage>
</organism>
<dbReference type="eggNOG" id="COG1082">
    <property type="taxonomic scope" value="Bacteria"/>
</dbReference>
<dbReference type="EMBL" id="JOJP01000001">
    <property type="protein sequence ID" value="KEI69587.1"/>
    <property type="molecule type" value="Genomic_DNA"/>
</dbReference>
<dbReference type="SUPFAM" id="SSF51658">
    <property type="entry name" value="Xylose isomerase-like"/>
    <property type="match status" value="1"/>
</dbReference>
<evidence type="ECO:0000313" key="2">
    <source>
        <dbReference type="EMBL" id="KEI69587.1"/>
    </source>
</evidence>
<keyword evidence="2" id="KW-0540">Nuclease</keyword>
<dbReference type="Proteomes" id="UP000027997">
    <property type="component" value="Unassembled WGS sequence"/>
</dbReference>
<dbReference type="PANTHER" id="PTHR12110:SF41">
    <property type="entry name" value="INOSOSE DEHYDRATASE"/>
    <property type="match status" value="1"/>
</dbReference>
<keyword evidence="2" id="KW-0255">Endonuclease</keyword>
<keyword evidence="2" id="KW-0378">Hydrolase</keyword>
<dbReference type="AlphaFoldDB" id="A0A081K611"/>
<feature type="domain" description="Xylose isomerase-like TIM barrel" evidence="1">
    <location>
        <begin position="36"/>
        <end position="298"/>
    </location>
</feature>
<evidence type="ECO:0000259" key="1">
    <source>
        <dbReference type="Pfam" id="PF01261"/>
    </source>
</evidence>
<keyword evidence="3" id="KW-1185">Reference proteome</keyword>
<dbReference type="PANTHER" id="PTHR12110">
    <property type="entry name" value="HYDROXYPYRUVATE ISOMERASE"/>
    <property type="match status" value="1"/>
</dbReference>
<dbReference type="InterPro" id="IPR050312">
    <property type="entry name" value="IolE/XylAMocC-like"/>
</dbReference>
<evidence type="ECO:0000313" key="3">
    <source>
        <dbReference type="Proteomes" id="UP000027997"/>
    </source>
</evidence>